<dbReference type="Pfam" id="PF17921">
    <property type="entry name" value="Integrase_H2C2"/>
    <property type="match status" value="1"/>
</dbReference>
<evidence type="ECO:0000259" key="1">
    <source>
        <dbReference type="PROSITE" id="PS50879"/>
    </source>
</evidence>
<dbReference type="GO" id="GO:0004523">
    <property type="term" value="F:RNA-DNA hybrid ribonuclease activity"/>
    <property type="evidence" value="ECO:0007669"/>
    <property type="project" value="InterPro"/>
</dbReference>
<gene>
    <name evidence="2" type="ORF">CAMPLR22A2D_LOCUS2112</name>
</gene>
<dbReference type="Proteomes" id="UP000280104">
    <property type="component" value="Chromosome II"/>
</dbReference>
<accession>A0A7H4LFW4</accession>
<dbReference type="InterPro" id="IPR012337">
    <property type="entry name" value="RNaseH-like_sf"/>
</dbReference>
<dbReference type="InterPro" id="IPR041588">
    <property type="entry name" value="Integrase_H2C2"/>
</dbReference>
<dbReference type="GO" id="GO:0003676">
    <property type="term" value="F:nucleic acid binding"/>
    <property type="evidence" value="ECO:0007669"/>
    <property type="project" value="InterPro"/>
</dbReference>
<feature type="domain" description="RNase H type-1" evidence="1">
    <location>
        <begin position="1"/>
        <end position="124"/>
    </location>
</feature>
<dbReference type="AlphaFoldDB" id="A0A7H4LFW4"/>
<organism evidence="2 3">
    <name type="scientific">Triticum aestivum</name>
    <name type="common">Wheat</name>
    <dbReference type="NCBI Taxonomy" id="4565"/>
    <lineage>
        <taxon>Eukaryota</taxon>
        <taxon>Viridiplantae</taxon>
        <taxon>Streptophyta</taxon>
        <taxon>Embryophyta</taxon>
        <taxon>Tracheophyta</taxon>
        <taxon>Spermatophyta</taxon>
        <taxon>Magnoliopsida</taxon>
        <taxon>Liliopsida</taxon>
        <taxon>Poales</taxon>
        <taxon>Poaceae</taxon>
        <taxon>BOP clade</taxon>
        <taxon>Pooideae</taxon>
        <taxon>Triticodae</taxon>
        <taxon>Triticeae</taxon>
        <taxon>Triticinae</taxon>
        <taxon>Triticum</taxon>
    </lineage>
</organism>
<reference evidence="2 3" key="1">
    <citation type="submission" date="2018-05" db="EMBL/GenBank/DDBJ databases">
        <authorList>
            <person name="Thind KAUR A."/>
        </authorList>
    </citation>
    <scope>NUCLEOTIDE SEQUENCE [LARGE SCALE GENOMIC DNA]</scope>
</reference>
<dbReference type="Pfam" id="PF13456">
    <property type="entry name" value="RVT_3"/>
    <property type="match status" value="1"/>
</dbReference>
<proteinExistence type="predicted"/>
<dbReference type="CDD" id="cd09279">
    <property type="entry name" value="RNase_HI_like"/>
    <property type="match status" value="1"/>
</dbReference>
<dbReference type="SUPFAM" id="SSF53098">
    <property type="entry name" value="Ribonuclease H-like"/>
    <property type="match status" value="2"/>
</dbReference>
<dbReference type="InterPro" id="IPR036397">
    <property type="entry name" value="RNaseH_sf"/>
</dbReference>
<evidence type="ECO:0000313" key="3">
    <source>
        <dbReference type="Proteomes" id="UP000280104"/>
    </source>
</evidence>
<dbReference type="PROSITE" id="PS50879">
    <property type="entry name" value="RNASE_H_1"/>
    <property type="match status" value="1"/>
</dbReference>
<sequence length="512" mass="57578">MHFDGSKMLAGLGAGVVLTSPTGDIVQYVLQLLYTDSNNAAKYEALLHGLRMAVSMGIQRLEVRGDSNLAISQINGDFDAKDPKMAAYRNAVLKMSARFEGLKFHHVARESNQAADVLARIGAKRDPVPPNIFLERLFKPSVVWQGGDSNDSPIPNTNIDSEHADISGGSATEITPSAHLIMAVIAPRTEPFLAYLNRKELPEDQNEARRIVRHSKAYKVHEGELYKKNTTRVLQRCISEEEGRQLLAEIHAGLGGHHAAARALVSKAFRTGFYWPTTRADAQDLVQRCVGCQLFANQSHMPPTALRKIPITWPFAVWANLGIKLNYASVYHPQTNGQVERANGLIMSGIKPRLVRSLKESDKHWVEELDSVLWGLRTTPNRTTRYIPFFMVYGAEAVLPCDIIHDSPRVRMYEEKEAELDRQDSLDALEEERDVAKARSAFYQQQGRRYQSREVRAKTYNVGELVLRLPEKKKDKLKPKWEGPFIIDEVLTGGAYCLRDVSNNRLMHQTIA</sequence>
<dbReference type="Gene3D" id="3.30.420.10">
    <property type="entry name" value="Ribonuclease H-like superfamily/Ribonuclease H"/>
    <property type="match status" value="2"/>
</dbReference>
<dbReference type="Gene3D" id="1.10.340.70">
    <property type="match status" value="1"/>
</dbReference>
<evidence type="ECO:0000313" key="2">
    <source>
        <dbReference type="EMBL" id="SPT17502.1"/>
    </source>
</evidence>
<dbReference type="PANTHER" id="PTHR48475">
    <property type="entry name" value="RIBONUCLEASE H"/>
    <property type="match status" value="1"/>
</dbReference>
<dbReference type="EMBL" id="LS480641">
    <property type="protein sequence ID" value="SPT17502.1"/>
    <property type="molecule type" value="Genomic_DNA"/>
</dbReference>
<dbReference type="InterPro" id="IPR002156">
    <property type="entry name" value="RNaseH_domain"/>
</dbReference>
<protein>
    <recommendedName>
        <fullName evidence="1">RNase H type-1 domain-containing protein</fullName>
    </recommendedName>
</protein>
<name>A0A7H4LFW4_WHEAT</name>
<dbReference type="PANTHER" id="PTHR48475:SF2">
    <property type="entry name" value="RIBONUCLEASE H"/>
    <property type="match status" value="1"/>
</dbReference>